<accession>A0A196S700</accession>
<keyword evidence="3" id="KW-1185">Reference proteome</keyword>
<comment type="caution">
    <text evidence="2">The sequence shown here is derived from an EMBL/GenBank/DDBJ whole genome shotgun (WGS) entry which is preliminary data.</text>
</comment>
<organism evidence="2 3">
    <name type="scientific">Blastocystis sp. subtype 1 (strain ATCC 50177 / NandII)</name>
    <dbReference type="NCBI Taxonomy" id="478820"/>
    <lineage>
        <taxon>Eukaryota</taxon>
        <taxon>Sar</taxon>
        <taxon>Stramenopiles</taxon>
        <taxon>Bigyra</taxon>
        <taxon>Opalozoa</taxon>
        <taxon>Opalinata</taxon>
        <taxon>Blastocystidae</taxon>
        <taxon>Blastocystis</taxon>
    </lineage>
</organism>
<evidence type="ECO:0000313" key="3">
    <source>
        <dbReference type="Proteomes" id="UP000078348"/>
    </source>
</evidence>
<protein>
    <submittedName>
        <fullName evidence="2">Uncharacterized protein</fullName>
    </submittedName>
</protein>
<gene>
    <name evidence="2" type="ORF">AV274_6594</name>
</gene>
<reference evidence="2 3" key="1">
    <citation type="submission" date="2016-05" db="EMBL/GenBank/DDBJ databases">
        <title>Nuclear genome of Blastocystis sp. subtype 1 NandII.</title>
        <authorList>
            <person name="Gentekaki E."/>
            <person name="Curtis B."/>
            <person name="Stairs C."/>
            <person name="Eme L."/>
            <person name="Herman E."/>
            <person name="Klimes V."/>
            <person name="Arias M.C."/>
            <person name="Elias M."/>
            <person name="Hilliou F."/>
            <person name="Klute M."/>
            <person name="Malik S.-B."/>
            <person name="Pightling A."/>
            <person name="Rachubinski R."/>
            <person name="Salas D."/>
            <person name="Schlacht A."/>
            <person name="Suga H."/>
            <person name="Archibald J."/>
            <person name="Ball S.G."/>
            <person name="Clark G."/>
            <person name="Dacks J."/>
            <person name="Van Der Giezen M."/>
            <person name="Tsaousis A."/>
            <person name="Roger A."/>
        </authorList>
    </citation>
    <scope>NUCLEOTIDE SEQUENCE [LARGE SCALE GENOMIC DNA]</scope>
    <source>
        <strain evidence="3">ATCC 50177 / NandII</strain>
    </source>
</reference>
<proteinExistence type="predicted"/>
<evidence type="ECO:0000256" key="1">
    <source>
        <dbReference type="SAM" id="MobiDB-lite"/>
    </source>
</evidence>
<feature type="compositionally biased region" description="Polar residues" evidence="1">
    <location>
        <begin position="94"/>
        <end position="108"/>
    </location>
</feature>
<evidence type="ECO:0000313" key="2">
    <source>
        <dbReference type="EMBL" id="OAO11759.1"/>
    </source>
</evidence>
<feature type="region of interest" description="Disordered" evidence="1">
    <location>
        <begin position="1"/>
        <end position="110"/>
    </location>
</feature>
<dbReference type="AlphaFoldDB" id="A0A196S700"/>
<dbReference type="Proteomes" id="UP000078348">
    <property type="component" value="Unassembled WGS sequence"/>
</dbReference>
<sequence length="247" mass="26285">MSNLPIDNLPAPYANDLPIDNLPAPVMSNLPMDPLPPLGPNDTSNNAPQPDEESRQPLPADPSPTEPLSLNGSFAIPSLPTVQDIDKPQPAKSPATSSMTTNPYNPRPSQAPLVSQVMQVHQVSQAPLVPQVPQVPQLPQPPILSYSTPAVPVTNTPVVTVSPYCTTTVLPSVPHNPYATPAVSVLTSTHGNGKYLSPADLNTCIGIIDSMQSMLAPQNNTFTAYVKNSPLLCNQLNSLKHILESNY</sequence>
<name>A0A196S700_BLAHN</name>
<dbReference type="EMBL" id="LXWW01000580">
    <property type="protein sequence ID" value="OAO11759.1"/>
    <property type="molecule type" value="Genomic_DNA"/>
</dbReference>